<evidence type="ECO:0000256" key="8">
    <source>
        <dbReference type="PROSITE-ProRule" id="PRU00169"/>
    </source>
</evidence>
<keyword evidence="15" id="KW-1185">Reference proteome</keyword>
<dbReference type="SUPFAM" id="SSF52172">
    <property type="entry name" value="CheY-like"/>
    <property type="match status" value="1"/>
</dbReference>
<dbReference type="HOGENOM" id="CLU_000650_2_1_3"/>
<dbReference type="Gene3D" id="2.30.30.40">
    <property type="entry name" value="SH3 Domains"/>
    <property type="match status" value="1"/>
</dbReference>
<dbReference type="KEGG" id="scs:Sta7437_1034"/>
<protein>
    <recommendedName>
        <fullName evidence="2">histidine kinase</fullName>
        <ecNumber evidence="2">2.7.13.3</ecNumber>
    </recommendedName>
</protein>
<dbReference type="Pfam" id="PF02895">
    <property type="entry name" value="H-kinase_dim"/>
    <property type="match status" value="1"/>
</dbReference>
<dbReference type="EC" id="2.7.13.3" evidence="2"/>
<evidence type="ECO:0000259" key="10">
    <source>
        <dbReference type="PROSITE" id="PS50109"/>
    </source>
</evidence>
<dbReference type="PROSITE" id="PS50894">
    <property type="entry name" value="HPT"/>
    <property type="match status" value="1"/>
</dbReference>
<organism evidence="14 15">
    <name type="scientific">Stanieria cyanosphaera (strain ATCC 29371 / PCC 7437)</name>
    <dbReference type="NCBI Taxonomy" id="111780"/>
    <lineage>
        <taxon>Bacteria</taxon>
        <taxon>Bacillati</taxon>
        <taxon>Cyanobacteriota</taxon>
        <taxon>Cyanophyceae</taxon>
        <taxon>Pleurocapsales</taxon>
        <taxon>Dermocarpellaceae</taxon>
        <taxon>Stanieria</taxon>
    </lineage>
</organism>
<evidence type="ECO:0000313" key="15">
    <source>
        <dbReference type="Proteomes" id="UP000010473"/>
    </source>
</evidence>
<dbReference type="InterPro" id="IPR004358">
    <property type="entry name" value="Sig_transdc_His_kin-like_C"/>
</dbReference>
<dbReference type="FunFam" id="3.30.565.10:FF:000016">
    <property type="entry name" value="Chemotaxis protein CheA, putative"/>
    <property type="match status" value="1"/>
</dbReference>
<dbReference type="CDD" id="cd16916">
    <property type="entry name" value="HATPase_CheA-like"/>
    <property type="match status" value="1"/>
</dbReference>
<evidence type="ECO:0000256" key="4">
    <source>
        <dbReference type="ARBA" id="ARBA00022679"/>
    </source>
</evidence>
<dbReference type="InterPro" id="IPR036097">
    <property type="entry name" value="HisK_dim/P_sf"/>
</dbReference>
<keyword evidence="4" id="KW-0808">Transferase</keyword>
<dbReference type="SMART" id="SM00387">
    <property type="entry name" value="HATPase_c"/>
    <property type="match status" value="1"/>
</dbReference>
<accession>K9XRA6</accession>
<dbReference type="InterPro" id="IPR051315">
    <property type="entry name" value="Bact_Chemotaxis_CheA"/>
</dbReference>
<feature type="domain" description="HPt" evidence="13">
    <location>
        <begin position="1"/>
        <end position="105"/>
    </location>
</feature>
<evidence type="ECO:0000256" key="6">
    <source>
        <dbReference type="ARBA" id="ARBA00023012"/>
    </source>
</evidence>
<dbReference type="GO" id="GO:0006935">
    <property type="term" value="P:chemotaxis"/>
    <property type="evidence" value="ECO:0007669"/>
    <property type="project" value="InterPro"/>
</dbReference>
<dbReference type="PANTHER" id="PTHR43395:SF1">
    <property type="entry name" value="CHEMOTAXIS PROTEIN CHEA"/>
    <property type="match status" value="1"/>
</dbReference>
<dbReference type="eggNOG" id="COG0643">
    <property type="taxonomic scope" value="Bacteria"/>
</dbReference>
<dbReference type="STRING" id="111780.Sta7437_1034"/>
<dbReference type="Gene3D" id="1.10.287.560">
    <property type="entry name" value="Histidine kinase CheA-like, homodimeric domain"/>
    <property type="match status" value="1"/>
</dbReference>
<feature type="coiled-coil region" evidence="9">
    <location>
        <begin position="266"/>
        <end position="293"/>
    </location>
</feature>
<dbReference type="eggNOG" id="COG0745">
    <property type="taxonomic scope" value="Bacteria"/>
</dbReference>
<dbReference type="Gene3D" id="3.40.50.2300">
    <property type="match status" value="1"/>
</dbReference>
<dbReference type="InterPro" id="IPR004105">
    <property type="entry name" value="CheA-like_dim"/>
</dbReference>
<dbReference type="InterPro" id="IPR037006">
    <property type="entry name" value="CheA-like_homodim_sf"/>
</dbReference>
<dbReference type="SUPFAM" id="SSF47226">
    <property type="entry name" value="Histidine-containing phosphotransfer domain, HPT domain"/>
    <property type="match status" value="1"/>
</dbReference>
<dbReference type="SMART" id="SM00260">
    <property type="entry name" value="CheW"/>
    <property type="match status" value="1"/>
</dbReference>
<evidence type="ECO:0000313" key="14">
    <source>
        <dbReference type="EMBL" id="AFZ34614.1"/>
    </source>
</evidence>
<dbReference type="InterPro" id="IPR036641">
    <property type="entry name" value="HPT_dom_sf"/>
</dbReference>
<dbReference type="SUPFAM" id="SSF50341">
    <property type="entry name" value="CheW-like"/>
    <property type="match status" value="1"/>
</dbReference>
<evidence type="ECO:0000259" key="11">
    <source>
        <dbReference type="PROSITE" id="PS50110"/>
    </source>
</evidence>
<dbReference type="InterPro" id="IPR036890">
    <property type="entry name" value="HATPase_C_sf"/>
</dbReference>
<feature type="modified residue" description="Phosphohistidine" evidence="7">
    <location>
        <position position="48"/>
    </location>
</feature>
<dbReference type="Pfam" id="PF02518">
    <property type="entry name" value="HATPase_c"/>
    <property type="match status" value="1"/>
</dbReference>
<feature type="domain" description="CheW-like" evidence="12">
    <location>
        <begin position="498"/>
        <end position="640"/>
    </location>
</feature>
<comment type="catalytic activity">
    <reaction evidence="1">
        <text>ATP + protein L-histidine = ADP + protein N-phospho-L-histidine.</text>
        <dbReference type="EC" id="2.7.13.3"/>
    </reaction>
</comment>
<dbReference type="InterPro" id="IPR002545">
    <property type="entry name" value="CheW-lke_dom"/>
</dbReference>
<keyword evidence="5 14" id="KW-0418">Kinase</keyword>
<dbReference type="PROSITE" id="PS50109">
    <property type="entry name" value="HIS_KIN"/>
    <property type="match status" value="1"/>
</dbReference>
<sequence length="775" mass="86309">MKIEDDELRELYKASSTERIGKLEQGLLHLEQNPQDQVKLEELLREAHTLKGDSRMLGLNEIEMLIHQLEDCLAAIKRGEETFNPQTCDRYYQALDAISQLVHQAITGEEANVNTFQVLAALMGAEVELASQTVSSPADDLFADSTPTTLDSNKLSKDDLLGDFASTVTPTNPNLIPESKTSNVKPASDQIIDTIRVEPEKLDALMAQAGELTVAKQRINNQVNHIQQISDICSELNQNKLNYRLLFRKIEQSLSAEYLKSFHDFLAHTQTSLEQLETLVDQLQERSEEDSTNLDLVSNRLEKGIRNLRLLPLSNVFNLFHRLVRDLGKDQKKQIQLSIEGGNTLVDKRILEELKDPLLHIIRNAIDHGIETPSERQSKGKPATATIQLRGYQIGSSVIVEIKDDGRGLDLEQIKQTALRKGIHTEAELAQMSREQIQALIFASGFSTRTKITDISGRGVGLDVVRANVDKLKGSIEVTSTPNQGCQFSLRLSSAIATTKALILKVNQNSYALPIEFVTKILLLSQQDIFTLTGDRTIVIDECPVPVAWLADILELPLNIPAFATVNNISHKNIPCIIVRSGKELIGILIEEILTQQEIILKPQSKLIQRVRNFAGATILDHGEVCMVLNAQDLAHSISKGSQINTTQLLESIQIKPSLLLVEDSIVIRTQMKRILESAGYQVTTAVDGLDGFNKLRKGKFDGIISDVEMPNLDGLSLTERIRQYPEYRELPIILVTTLAKDEDKRRGAQAGANAYLTKGDFDQTLLLDTLNRLV</sequence>
<dbReference type="PANTHER" id="PTHR43395">
    <property type="entry name" value="SENSOR HISTIDINE KINASE CHEA"/>
    <property type="match status" value="1"/>
</dbReference>
<gene>
    <name evidence="14" type="ordered locus">Sta7437_1034</name>
</gene>
<name>K9XRA6_STAC7</name>
<feature type="domain" description="Response regulatory" evidence="11">
    <location>
        <begin position="658"/>
        <end position="774"/>
    </location>
</feature>
<evidence type="ECO:0000256" key="3">
    <source>
        <dbReference type="ARBA" id="ARBA00022553"/>
    </source>
</evidence>
<feature type="domain" description="Histidine kinase" evidence="10">
    <location>
        <begin position="227"/>
        <end position="496"/>
    </location>
</feature>
<dbReference type="GO" id="GO:0005737">
    <property type="term" value="C:cytoplasm"/>
    <property type="evidence" value="ECO:0007669"/>
    <property type="project" value="InterPro"/>
</dbReference>
<evidence type="ECO:0000256" key="5">
    <source>
        <dbReference type="ARBA" id="ARBA00022777"/>
    </source>
</evidence>
<dbReference type="PRINTS" id="PR00344">
    <property type="entry name" value="BCTRLSENSOR"/>
</dbReference>
<dbReference type="InterPro" id="IPR005467">
    <property type="entry name" value="His_kinase_dom"/>
</dbReference>
<dbReference type="SUPFAM" id="SSF55874">
    <property type="entry name" value="ATPase domain of HSP90 chaperone/DNA topoisomerase II/histidine kinase"/>
    <property type="match status" value="1"/>
</dbReference>
<dbReference type="Pfam" id="PF00072">
    <property type="entry name" value="Response_reg"/>
    <property type="match status" value="1"/>
</dbReference>
<evidence type="ECO:0000256" key="9">
    <source>
        <dbReference type="SAM" id="Coils"/>
    </source>
</evidence>
<dbReference type="PROSITE" id="PS50110">
    <property type="entry name" value="RESPONSE_REGULATORY"/>
    <property type="match status" value="1"/>
</dbReference>
<dbReference type="InterPro" id="IPR008207">
    <property type="entry name" value="Sig_transdc_His_kin_Hpt_dom"/>
</dbReference>
<dbReference type="OrthoDB" id="291966at2"/>
<evidence type="ECO:0000256" key="2">
    <source>
        <dbReference type="ARBA" id="ARBA00012438"/>
    </source>
</evidence>
<dbReference type="AlphaFoldDB" id="K9XRA6"/>
<evidence type="ECO:0000256" key="1">
    <source>
        <dbReference type="ARBA" id="ARBA00000085"/>
    </source>
</evidence>
<dbReference type="SMART" id="SM00448">
    <property type="entry name" value="REC"/>
    <property type="match status" value="1"/>
</dbReference>
<keyword evidence="6" id="KW-0902">Two-component regulatory system</keyword>
<keyword evidence="3 8" id="KW-0597">Phosphoprotein</keyword>
<evidence type="ECO:0000256" key="7">
    <source>
        <dbReference type="PROSITE-ProRule" id="PRU00110"/>
    </source>
</evidence>
<dbReference type="eggNOG" id="COG2198">
    <property type="taxonomic scope" value="Bacteria"/>
</dbReference>
<evidence type="ECO:0000259" key="13">
    <source>
        <dbReference type="PROSITE" id="PS50894"/>
    </source>
</evidence>
<dbReference type="InterPro" id="IPR011006">
    <property type="entry name" value="CheY-like_superfamily"/>
</dbReference>
<dbReference type="SMART" id="SM00073">
    <property type="entry name" value="HPT"/>
    <property type="match status" value="1"/>
</dbReference>
<evidence type="ECO:0000259" key="12">
    <source>
        <dbReference type="PROSITE" id="PS50851"/>
    </source>
</evidence>
<dbReference type="PATRIC" id="fig|111780.3.peg.1077"/>
<dbReference type="GO" id="GO:0000155">
    <property type="term" value="F:phosphorelay sensor kinase activity"/>
    <property type="evidence" value="ECO:0007669"/>
    <property type="project" value="InterPro"/>
</dbReference>
<dbReference type="InterPro" id="IPR036061">
    <property type="entry name" value="CheW-like_dom_sf"/>
</dbReference>
<dbReference type="SUPFAM" id="SSF47384">
    <property type="entry name" value="Homodimeric domain of signal transducing histidine kinase"/>
    <property type="match status" value="1"/>
</dbReference>
<dbReference type="CDD" id="cd00088">
    <property type="entry name" value="HPT"/>
    <property type="match status" value="1"/>
</dbReference>
<dbReference type="Proteomes" id="UP000010473">
    <property type="component" value="Chromosome"/>
</dbReference>
<proteinExistence type="predicted"/>
<dbReference type="InterPro" id="IPR001789">
    <property type="entry name" value="Sig_transdc_resp-reg_receiver"/>
</dbReference>
<dbReference type="Gene3D" id="1.20.120.160">
    <property type="entry name" value="HPT domain"/>
    <property type="match status" value="1"/>
</dbReference>
<dbReference type="Pfam" id="PF01627">
    <property type="entry name" value="Hpt"/>
    <property type="match status" value="1"/>
</dbReference>
<dbReference type="Gene3D" id="3.30.565.10">
    <property type="entry name" value="Histidine kinase-like ATPase, C-terminal domain"/>
    <property type="match status" value="1"/>
</dbReference>
<dbReference type="PROSITE" id="PS50851">
    <property type="entry name" value="CHEW"/>
    <property type="match status" value="1"/>
</dbReference>
<dbReference type="SMART" id="SM01231">
    <property type="entry name" value="H-kinase_dim"/>
    <property type="match status" value="1"/>
</dbReference>
<keyword evidence="9" id="KW-0175">Coiled coil</keyword>
<dbReference type="RefSeq" id="WP_015192287.1">
    <property type="nucleotide sequence ID" value="NC_019748.1"/>
</dbReference>
<dbReference type="InterPro" id="IPR003594">
    <property type="entry name" value="HATPase_dom"/>
</dbReference>
<dbReference type="EMBL" id="CP003653">
    <property type="protein sequence ID" value="AFZ34614.1"/>
    <property type="molecule type" value="Genomic_DNA"/>
</dbReference>
<feature type="modified residue" description="4-aspartylphosphate" evidence="8">
    <location>
        <position position="707"/>
    </location>
</feature>
<dbReference type="Pfam" id="PF01584">
    <property type="entry name" value="CheW"/>
    <property type="match status" value="1"/>
</dbReference>
<reference evidence="15" key="1">
    <citation type="journal article" date="2013" name="Proc. Natl. Acad. Sci. U.S.A.">
        <title>Improving the coverage of the cyanobacterial phylum using diversity-driven genome sequencing.</title>
        <authorList>
            <person name="Shih P.M."/>
            <person name="Wu D."/>
            <person name="Latifi A."/>
            <person name="Axen S.D."/>
            <person name="Fewer D.P."/>
            <person name="Talla E."/>
            <person name="Calteau A."/>
            <person name="Cai F."/>
            <person name="Tandeau de Marsac N."/>
            <person name="Rippka R."/>
            <person name="Herdman M."/>
            <person name="Sivonen K."/>
            <person name="Coursin T."/>
            <person name="Laurent T."/>
            <person name="Goodwin L."/>
            <person name="Nolan M."/>
            <person name="Davenport K.W."/>
            <person name="Han C.S."/>
            <person name="Rubin E.M."/>
            <person name="Eisen J.A."/>
            <person name="Woyke T."/>
            <person name="Gugger M."/>
            <person name="Kerfeld C.A."/>
        </authorList>
    </citation>
    <scope>NUCLEOTIDE SEQUENCE [LARGE SCALE GENOMIC DNA]</scope>
    <source>
        <strain evidence="15">ATCC 29371 / PCC 7437</strain>
    </source>
</reference>